<dbReference type="EMBL" id="CAADIO010000038">
    <property type="protein sequence ID" value="VFR94004.1"/>
    <property type="molecule type" value="Genomic_DNA"/>
</dbReference>
<organism evidence="1">
    <name type="scientific">plant metagenome</name>
    <dbReference type="NCBI Taxonomy" id="1297885"/>
    <lineage>
        <taxon>unclassified sequences</taxon>
        <taxon>metagenomes</taxon>
        <taxon>organismal metagenomes</taxon>
    </lineage>
</organism>
<sequence length="37" mass="4040">MNVLDPLPLVVLRIAHGQSDLIAMHAPSDMAMVTVPW</sequence>
<protein>
    <submittedName>
        <fullName evidence="1">Uncharacterized protein</fullName>
    </submittedName>
</protein>
<dbReference type="AlphaFoldDB" id="A0A484V7Z0"/>
<gene>
    <name evidence="1" type="ORF">RAN3_1897</name>
</gene>
<proteinExistence type="predicted"/>
<name>A0A484V7Z0_9ZZZZ</name>
<reference evidence="1" key="1">
    <citation type="submission" date="2019-03" db="EMBL/GenBank/DDBJ databases">
        <authorList>
            <person name="Danneels B."/>
        </authorList>
    </citation>
    <scope>NUCLEOTIDE SEQUENCE</scope>
</reference>
<accession>A0A484V7Z0</accession>
<evidence type="ECO:0000313" key="1">
    <source>
        <dbReference type="EMBL" id="VFR94004.1"/>
    </source>
</evidence>